<dbReference type="EMBL" id="PJOS01000042">
    <property type="protein sequence ID" value="PKT70943.1"/>
    <property type="molecule type" value="Genomic_DNA"/>
</dbReference>
<keyword evidence="3" id="KW-0645">Protease</keyword>
<evidence type="ECO:0000256" key="1">
    <source>
        <dbReference type="SAM" id="MobiDB-lite"/>
    </source>
</evidence>
<dbReference type="OrthoDB" id="275270at2"/>
<dbReference type="GO" id="GO:0008233">
    <property type="term" value="F:peptidase activity"/>
    <property type="evidence" value="ECO:0007669"/>
    <property type="project" value="UniProtKB-KW"/>
</dbReference>
<evidence type="ECO:0000313" key="3">
    <source>
        <dbReference type="EMBL" id="PKT70943.1"/>
    </source>
</evidence>
<dbReference type="RefSeq" id="WP_103551231.1">
    <property type="nucleotide sequence ID" value="NZ_JBHJSK010000023.1"/>
</dbReference>
<organism evidence="3 4">
    <name type="scientific">Streptomyces populi</name>
    <dbReference type="NCBI Taxonomy" id="2058924"/>
    <lineage>
        <taxon>Bacteria</taxon>
        <taxon>Bacillati</taxon>
        <taxon>Actinomycetota</taxon>
        <taxon>Actinomycetes</taxon>
        <taxon>Kitasatosporales</taxon>
        <taxon>Streptomycetaceae</taxon>
        <taxon>Streptomyces</taxon>
    </lineage>
</organism>
<comment type="caution">
    <text evidence="3">The sequence shown here is derived from an EMBL/GenBank/DDBJ whole genome shotgun (WGS) entry which is preliminary data.</text>
</comment>
<sequence>MTESSVLRSSAAAVWSDFCAVCPSPEARDRMNEELRRLQDASPMARQFVPGGQPRMRGFDDNVFLPPEVFAAGTPSGVLRRAAAERTPLRGTVRVIVVLVDFPDKAMTESKEHFEKLLFSEGELPHGSVRDYYREVTHGLVDIVGEIIGPVRLPHKLSWYANGNFGIGKPTGEPRAQLMARDAAIIADPLVNYAPYDNDGNGFVDAFMMLHAGRGGEATLDPNDIWSHKWVLPNTLHADGANIFAYLTIPEDSKIGVCAHELGHLLFGLPDLYDADGSSEGVGNWCLMGGGSWGGDEGDVPTHPSAWCKLQQGWVDQVDVTEGGSITLPNVQVSHQVHRLWTDGLPGKEYFLLENRQQMGYDNSLPHHGLLCWHIDEGQPDNTAEPHYLVGLVQADDKHDLEWGHNRGDDGDPYPGTSANTSLTPASRPSSESYDGVPTEVSITDISECRSLITASVSVSATPAGQAPVGPVGARAREAELGLPGLARSVDDLRQRLADLERTVRRYPWESVEAYLREVTRPTPAGSEQAGAKGGGRASGTSRFDASRDH</sequence>
<reference evidence="3 4" key="1">
    <citation type="submission" date="2017-12" db="EMBL/GenBank/DDBJ databases">
        <title>Streptomyces populusis sp. nov., a novel endophytic actinobacterium isolated from stems of Populus adenopoda Maxim.</title>
        <authorList>
            <person name="Wang Z."/>
        </authorList>
    </citation>
    <scope>NUCLEOTIDE SEQUENCE [LARGE SCALE GENOMIC DNA]</scope>
    <source>
        <strain evidence="3 4">A249</strain>
    </source>
</reference>
<protein>
    <submittedName>
        <fullName evidence="3">Protease</fullName>
    </submittedName>
</protein>
<dbReference type="NCBIfam" id="TIGR03296">
    <property type="entry name" value="M6dom_TIGR03296"/>
    <property type="match status" value="1"/>
</dbReference>
<dbReference type="InterPro" id="IPR008757">
    <property type="entry name" value="Peptidase_M6-like_domain"/>
</dbReference>
<dbReference type="AlphaFoldDB" id="A0A2I0SLY7"/>
<dbReference type="SUPFAM" id="SSF55486">
    <property type="entry name" value="Metalloproteases ('zincins'), catalytic domain"/>
    <property type="match status" value="1"/>
</dbReference>
<evidence type="ECO:0000259" key="2">
    <source>
        <dbReference type="Pfam" id="PF05547"/>
    </source>
</evidence>
<feature type="compositionally biased region" description="Polar residues" evidence="1">
    <location>
        <begin position="417"/>
        <end position="433"/>
    </location>
</feature>
<feature type="domain" description="Peptidase M6-like" evidence="2">
    <location>
        <begin position="110"/>
        <end position="308"/>
    </location>
</feature>
<keyword evidence="4" id="KW-1185">Reference proteome</keyword>
<name>A0A2I0SLY7_9ACTN</name>
<keyword evidence="3" id="KW-0378">Hydrolase</keyword>
<evidence type="ECO:0000313" key="4">
    <source>
        <dbReference type="Proteomes" id="UP000236178"/>
    </source>
</evidence>
<feature type="region of interest" description="Disordered" evidence="1">
    <location>
        <begin position="518"/>
        <end position="550"/>
    </location>
</feature>
<dbReference type="PANTHER" id="PTHR41775:SF1">
    <property type="entry name" value="PEPTIDASE M6-LIKE DOMAIN-CONTAINING PROTEIN"/>
    <property type="match status" value="1"/>
</dbReference>
<gene>
    <name evidence="3" type="ORF">CW362_21985</name>
</gene>
<dbReference type="PANTHER" id="PTHR41775">
    <property type="entry name" value="SECRETED PROTEIN-RELATED"/>
    <property type="match status" value="1"/>
</dbReference>
<dbReference type="Proteomes" id="UP000236178">
    <property type="component" value="Unassembled WGS sequence"/>
</dbReference>
<feature type="region of interest" description="Disordered" evidence="1">
    <location>
        <begin position="401"/>
        <end position="439"/>
    </location>
</feature>
<accession>A0A2I0SLY7</accession>
<dbReference type="Pfam" id="PF05547">
    <property type="entry name" value="Peptidase_M6"/>
    <property type="match status" value="1"/>
</dbReference>
<proteinExistence type="predicted"/>
<feature type="compositionally biased region" description="Basic and acidic residues" evidence="1">
    <location>
        <begin position="401"/>
        <end position="410"/>
    </location>
</feature>
<dbReference type="GO" id="GO:0006508">
    <property type="term" value="P:proteolysis"/>
    <property type="evidence" value="ECO:0007669"/>
    <property type="project" value="UniProtKB-KW"/>
</dbReference>